<dbReference type="GO" id="GO:0032481">
    <property type="term" value="P:positive regulation of type I interferon production"/>
    <property type="evidence" value="ECO:0007669"/>
    <property type="project" value="TreeGrafter"/>
</dbReference>
<comment type="caution">
    <text evidence="5">The sequence shown here is derived from an EMBL/GenBank/DDBJ whole genome shotgun (WGS) entry which is preliminary data.</text>
</comment>
<dbReference type="GO" id="GO:0061501">
    <property type="term" value="F:2',3'-cyclic GMP-AMP synthase activity"/>
    <property type="evidence" value="ECO:0007669"/>
    <property type="project" value="TreeGrafter"/>
</dbReference>
<dbReference type="InterPro" id="IPR046906">
    <property type="entry name" value="Mab-21_HhH/H2TH-like"/>
</dbReference>
<dbReference type="InterPro" id="IPR024810">
    <property type="entry name" value="MAB21L/cGLR"/>
</dbReference>
<name>A0AA88SH39_TACVA</name>
<dbReference type="GO" id="GO:0005829">
    <property type="term" value="C:cytosol"/>
    <property type="evidence" value="ECO:0007669"/>
    <property type="project" value="TreeGrafter"/>
</dbReference>
<dbReference type="GO" id="GO:0006974">
    <property type="term" value="P:DNA damage response"/>
    <property type="evidence" value="ECO:0007669"/>
    <property type="project" value="TreeGrafter"/>
</dbReference>
<evidence type="ECO:0000256" key="1">
    <source>
        <dbReference type="ARBA" id="ARBA00008307"/>
    </source>
</evidence>
<dbReference type="GO" id="GO:0035861">
    <property type="term" value="C:site of double-strand break"/>
    <property type="evidence" value="ECO:0007669"/>
    <property type="project" value="TreeGrafter"/>
</dbReference>
<evidence type="ECO:0008006" key="7">
    <source>
        <dbReference type="Google" id="ProtNLM"/>
    </source>
</evidence>
<dbReference type="AlphaFoldDB" id="A0AA88SH39"/>
<dbReference type="Proteomes" id="UP001187315">
    <property type="component" value="Unassembled WGS sequence"/>
</dbReference>
<dbReference type="GO" id="GO:0003682">
    <property type="term" value="F:chromatin binding"/>
    <property type="evidence" value="ECO:0007669"/>
    <property type="project" value="TreeGrafter"/>
</dbReference>
<dbReference type="Gene3D" id="1.10.1410.40">
    <property type="match status" value="1"/>
</dbReference>
<evidence type="ECO:0000313" key="5">
    <source>
        <dbReference type="EMBL" id="KAK2836518.1"/>
    </source>
</evidence>
<feature type="domain" description="Mab-21-like HhH/H2TH-like" evidence="4">
    <location>
        <begin position="316"/>
        <end position="417"/>
    </location>
</feature>
<dbReference type="PANTHER" id="PTHR10656">
    <property type="entry name" value="CELL FATE DETERMINING PROTEIN MAB21-RELATED"/>
    <property type="match status" value="1"/>
</dbReference>
<keyword evidence="6" id="KW-1185">Reference proteome</keyword>
<feature type="domain" description="Mab-21-like nucleotidyltransferase" evidence="3">
    <location>
        <begin position="111"/>
        <end position="298"/>
    </location>
</feature>
<dbReference type="GO" id="GO:0071360">
    <property type="term" value="P:cellular response to exogenous dsRNA"/>
    <property type="evidence" value="ECO:0007669"/>
    <property type="project" value="TreeGrafter"/>
</dbReference>
<dbReference type="SMART" id="SM01265">
    <property type="entry name" value="Mab-21"/>
    <property type="match status" value="1"/>
</dbReference>
<comment type="similarity">
    <text evidence="1">Belongs to the mab-21 family.</text>
</comment>
<dbReference type="GO" id="GO:0002218">
    <property type="term" value="P:activation of innate immune response"/>
    <property type="evidence" value="ECO:0007669"/>
    <property type="project" value="TreeGrafter"/>
</dbReference>
<accession>A0AA88SH39</accession>
<dbReference type="GO" id="GO:0005634">
    <property type="term" value="C:nucleus"/>
    <property type="evidence" value="ECO:0007669"/>
    <property type="project" value="TreeGrafter"/>
</dbReference>
<dbReference type="GO" id="GO:0002230">
    <property type="term" value="P:positive regulation of defense response to virus by host"/>
    <property type="evidence" value="ECO:0007669"/>
    <property type="project" value="TreeGrafter"/>
</dbReference>
<proteinExistence type="inferred from homology"/>
<dbReference type="Pfam" id="PF03281">
    <property type="entry name" value="Mab-21"/>
    <property type="match status" value="1"/>
</dbReference>
<organism evidence="5 6">
    <name type="scientific">Tachysurus vachellii</name>
    <name type="common">Darkbarbel catfish</name>
    <name type="synonym">Pelteobagrus vachellii</name>
    <dbReference type="NCBI Taxonomy" id="175792"/>
    <lineage>
        <taxon>Eukaryota</taxon>
        <taxon>Metazoa</taxon>
        <taxon>Chordata</taxon>
        <taxon>Craniata</taxon>
        <taxon>Vertebrata</taxon>
        <taxon>Euteleostomi</taxon>
        <taxon>Actinopterygii</taxon>
        <taxon>Neopterygii</taxon>
        <taxon>Teleostei</taxon>
        <taxon>Ostariophysi</taxon>
        <taxon>Siluriformes</taxon>
        <taxon>Bagridae</taxon>
        <taxon>Tachysurus</taxon>
    </lineage>
</organism>
<evidence type="ECO:0000259" key="4">
    <source>
        <dbReference type="Pfam" id="PF20266"/>
    </source>
</evidence>
<keyword evidence="2" id="KW-0812">Transmembrane</keyword>
<dbReference type="EMBL" id="JAVHJS010000014">
    <property type="protein sequence ID" value="KAK2836518.1"/>
    <property type="molecule type" value="Genomic_DNA"/>
</dbReference>
<protein>
    <recommendedName>
        <fullName evidence="7">Cyclic GMP-AMP synthase</fullName>
    </recommendedName>
</protein>
<dbReference type="GO" id="GO:0038001">
    <property type="term" value="P:paracrine signaling"/>
    <property type="evidence" value="ECO:0007669"/>
    <property type="project" value="TreeGrafter"/>
</dbReference>
<keyword evidence="2" id="KW-0472">Membrane</keyword>
<dbReference type="PANTHER" id="PTHR10656:SF35">
    <property type="entry name" value="CYCLIC GMP-AMP SYNTHASE"/>
    <property type="match status" value="1"/>
</dbReference>
<reference evidence="5" key="1">
    <citation type="submission" date="2023-08" db="EMBL/GenBank/DDBJ databases">
        <title>Pelteobagrus vachellii genome.</title>
        <authorList>
            <person name="Liu H."/>
        </authorList>
    </citation>
    <scope>NUCLEOTIDE SEQUENCE</scope>
    <source>
        <strain evidence="5">PRFRI_2022a</strain>
        <tissue evidence="5">Muscle</tissue>
    </source>
</reference>
<dbReference type="FunFam" id="1.10.1410.40:FF:000007">
    <property type="entry name" value="Cyclic GMP-AMP synthase"/>
    <property type="match status" value="1"/>
</dbReference>
<feature type="transmembrane region" description="Helical" evidence="2">
    <location>
        <begin position="479"/>
        <end position="496"/>
    </location>
</feature>
<evidence type="ECO:0000259" key="3">
    <source>
        <dbReference type="Pfam" id="PF03281"/>
    </source>
</evidence>
<evidence type="ECO:0000313" key="6">
    <source>
        <dbReference type="Proteomes" id="UP001187315"/>
    </source>
</evidence>
<evidence type="ECO:0000256" key="2">
    <source>
        <dbReference type="SAM" id="Phobius"/>
    </source>
</evidence>
<sequence length="498" mass="57065">MVGGKPLKNIRNDNKEILDLPVIPENINHAIQKKLPNPKGDPGVNGNVKEVSNELDRWIRQRGRDLRLRQADRQPAVKLVNNLRKDLVKFLKDNDEQPFFRTVSVLNSGSYYEFVKIIKPNEFDIMLKLTTPRIVLKSLEKYNGLFYTISLCRPPRGEIRAFLLEDGLTISASKIMNEMHYLVNKFIRTHTVPPGEGRWEVCRKKVSSPAVTLVLLNETDGAEVLSVDIVPALEVPQGWPQAARAGPDVDKWLGKNTRLKFRGKPVYFVPKRPKTRNLTDVEKESWRISFSHIEKEMIRFHGNKKTCCESKKNECCRKLCLRLLKCLFEGLKYTYPKELDPLCSYHGKTAFFFNLCERSEDTLWTPGQLSVCFMKLFWDFENAVKNASLPHFFVPEHNLFSPSSFPKRSLQFLGNALQEQMELGFPLLQVPDPVPALCYSPAIQMESEQISPESITFTLEKCDTVACGSDSFRHKSIKLMVPCAFIFFAIVCALYVKT</sequence>
<keyword evidence="2" id="KW-1133">Transmembrane helix</keyword>
<dbReference type="GO" id="GO:0003690">
    <property type="term" value="F:double-stranded DNA binding"/>
    <property type="evidence" value="ECO:0007669"/>
    <property type="project" value="TreeGrafter"/>
</dbReference>
<gene>
    <name evidence="5" type="ORF">Q7C36_014387</name>
</gene>
<dbReference type="Pfam" id="PF20266">
    <property type="entry name" value="Mab-21_C"/>
    <property type="match status" value="1"/>
</dbReference>
<dbReference type="GO" id="GO:2000042">
    <property type="term" value="P:negative regulation of double-strand break repair via homologous recombination"/>
    <property type="evidence" value="ECO:0007669"/>
    <property type="project" value="TreeGrafter"/>
</dbReference>
<dbReference type="InterPro" id="IPR046903">
    <property type="entry name" value="Mab-21-like_nuc_Trfase"/>
</dbReference>
<dbReference type="Gene3D" id="3.30.460.90">
    <property type="match status" value="1"/>
</dbReference>